<dbReference type="EMBL" id="CP114014">
    <property type="protein sequence ID" value="XAY06099.1"/>
    <property type="molecule type" value="Genomic_DNA"/>
</dbReference>
<protein>
    <submittedName>
        <fullName evidence="2">Uncharacterized protein</fullName>
    </submittedName>
</protein>
<proteinExistence type="predicted"/>
<reference evidence="2" key="1">
    <citation type="submission" date="2022-12" db="EMBL/GenBank/DDBJ databases">
        <title>Paraconexibacter alkalitolerans sp. nov. and Baekduia alba sp. nov., isolated from soil and emended description of the genera Paraconexibacter (Chun et al., 2020) and Baekduia (An et al., 2020).</title>
        <authorList>
            <person name="Vieira S."/>
            <person name="Huber K.J."/>
            <person name="Geppert A."/>
            <person name="Wolf J."/>
            <person name="Neumann-Schaal M."/>
            <person name="Muesken M."/>
            <person name="Overmann J."/>
        </authorList>
    </citation>
    <scope>NUCLEOTIDE SEQUENCE</scope>
    <source>
        <strain evidence="2">AEG42_29</strain>
    </source>
</reference>
<keyword evidence="1" id="KW-0732">Signal</keyword>
<dbReference type="RefSeq" id="WP_354697338.1">
    <property type="nucleotide sequence ID" value="NZ_CP114014.1"/>
</dbReference>
<evidence type="ECO:0000313" key="2">
    <source>
        <dbReference type="EMBL" id="XAY06099.1"/>
    </source>
</evidence>
<name>A0AAU7AWU7_9ACTN</name>
<sequence>MTVRVRSMVVAAVVAVLLAVPAIASATSPYTLLPNYLRNELSYKPTTLGQGAHGGYIRLRWSFWGEKSAIATGIFDYGDFYERARIPVKVRVDVVGTCGAIRVFRRLRVTALRPRDARKLQRYPTTRYPMQCPE</sequence>
<feature type="signal peptide" evidence="1">
    <location>
        <begin position="1"/>
        <end position="26"/>
    </location>
</feature>
<feature type="chain" id="PRO_5043873615" evidence="1">
    <location>
        <begin position="27"/>
        <end position="134"/>
    </location>
</feature>
<gene>
    <name evidence="2" type="ORF">DSM112329_02961</name>
</gene>
<dbReference type="AlphaFoldDB" id="A0AAU7AWU7"/>
<organism evidence="2">
    <name type="scientific">Paraconexibacter sp. AEG42_29</name>
    <dbReference type="NCBI Taxonomy" id="2997339"/>
    <lineage>
        <taxon>Bacteria</taxon>
        <taxon>Bacillati</taxon>
        <taxon>Actinomycetota</taxon>
        <taxon>Thermoleophilia</taxon>
        <taxon>Solirubrobacterales</taxon>
        <taxon>Paraconexibacteraceae</taxon>
        <taxon>Paraconexibacter</taxon>
    </lineage>
</organism>
<evidence type="ECO:0000256" key="1">
    <source>
        <dbReference type="SAM" id="SignalP"/>
    </source>
</evidence>
<accession>A0AAU7AWU7</accession>
<dbReference type="KEGG" id="parq:DSM112329_02961"/>